<reference evidence="1" key="1">
    <citation type="submission" date="2023-04" db="EMBL/GenBank/DDBJ databases">
        <title>Chromosome-level genome of Chaenocephalus aceratus.</title>
        <authorList>
            <person name="Park H."/>
        </authorList>
    </citation>
    <scope>NUCLEOTIDE SEQUENCE</scope>
    <source>
        <strain evidence="1">DE</strain>
        <tissue evidence="1">Muscle</tissue>
    </source>
</reference>
<sequence>MQRGGSPPDSESVGEFDHAQSVPSLKYLDSLELHLSQHPFRMEMFTMWPPQVTSGLDKQLDYIGLQSAHQELNPGIDEGLLHRLQGTENVASVGCHINS</sequence>
<evidence type="ECO:0000313" key="1">
    <source>
        <dbReference type="EMBL" id="KAK1893325.1"/>
    </source>
</evidence>
<accession>A0AAD9C0B1</accession>
<protein>
    <submittedName>
        <fullName evidence="1">Acidic leucine-rich nuclear phosphoprotein 32-related protein</fullName>
    </submittedName>
</protein>
<evidence type="ECO:0000313" key="2">
    <source>
        <dbReference type="Proteomes" id="UP001228049"/>
    </source>
</evidence>
<dbReference type="Proteomes" id="UP001228049">
    <property type="component" value="Unassembled WGS sequence"/>
</dbReference>
<organism evidence="1 2">
    <name type="scientific">Dissostichus eleginoides</name>
    <name type="common">Patagonian toothfish</name>
    <name type="synonym">Dissostichus amissus</name>
    <dbReference type="NCBI Taxonomy" id="100907"/>
    <lineage>
        <taxon>Eukaryota</taxon>
        <taxon>Metazoa</taxon>
        <taxon>Chordata</taxon>
        <taxon>Craniata</taxon>
        <taxon>Vertebrata</taxon>
        <taxon>Euteleostomi</taxon>
        <taxon>Actinopterygii</taxon>
        <taxon>Neopterygii</taxon>
        <taxon>Teleostei</taxon>
        <taxon>Neoteleostei</taxon>
        <taxon>Acanthomorphata</taxon>
        <taxon>Eupercaria</taxon>
        <taxon>Perciformes</taxon>
        <taxon>Notothenioidei</taxon>
        <taxon>Nototheniidae</taxon>
        <taxon>Dissostichus</taxon>
    </lineage>
</organism>
<name>A0AAD9C0B1_DISEL</name>
<comment type="caution">
    <text evidence="1">The sequence shown here is derived from an EMBL/GenBank/DDBJ whole genome shotgun (WGS) entry which is preliminary data.</text>
</comment>
<gene>
    <name evidence="1" type="ORF">KUDE01_008394</name>
</gene>
<dbReference type="AlphaFoldDB" id="A0AAD9C0B1"/>
<dbReference type="EMBL" id="JASDAP010000013">
    <property type="protein sequence ID" value="KAK1893325.1"/>
    <property type="molecule type" value="Genomic_DNA"/>
</dbReference>
<keyword evidence="2" id="KW-1185">Reference proteome</keyword>
<proteinExistence type="predicted"/>